<dbReference type="EMBL" id="JACJVP010000002">
    <property type="protein sequence ID" value="MBB6669600.1"/>
    <property type="molecule type" value="Genomic_DNA"/>
</dbReference>
<dbReference type="Gene3D" id="3.30.470.10">
    <property type="match status" value="1"/>
</dbReference>
<evidence type="ECO:0000256" key="4">
    <source>
        <dbReference type="ARBA" id="ARBA00022898"/>
    </source>
</evidence>
<reference evidence="5 6" key="1">
    <citation type="submission" date="2020-08" db="EMBL/GenBank/DDBJ databases">
        <title>Cohnella phylogeny.</title>
        <authorList>
            <person name="Dunlap C."/>
        </authorList>
    </citation>
    <scope>NUCLEOTIDE SEQUENCE [LARGE SCALE GENOMIC DNA]</scope>
    <source>
        <strain evidence="5 6">DSM 28246</strain>
    </source>
</reference>
<dbReference type="GO" id="GO:0046394">
    <property type="term" value="P:carboxylic acid biosynthetic process"/>
    <property type="evidence" value="ECO:0007669"/>
    <property type="project" value="UniProtKB-ARBA"/>
</dbReference>
<dbReference type="GO" id="GO:0005829">
    <property type="term" value="C:cytosol"/>
    <property type="evidence" value="ECO:0007669"/>
    <property type="project" value="TreeGrafter"/>
</dbReference>
<keyword evidence="5" id="KW-0808">Transferase</keyword>
<accession>A0A7X0RNQ1</accession>
<dbReference type="GO" id="GO:0008483">
    <property type="term" value="F:transaminase activity"/>
    <property type="evidence" value="ECO:0007669"/>
    <property type="project" value="UniProtKB-KW"/>
</dbReference>
<dbReference type="InterPro" id="IPR043131">
    <property type="entry name" value="BCAT-like_N"/>
</dbReference>
<comment type="similarity">
    <text evidence="2">Belongs to the class-IV pyridoxal-phosphate-dependent aminotransferase family.</text>
</comment>
<dbReference type="Proteomes" id="UP000547209">
    <property type="component" value="Unassembled WGS sequence"/>
</dbReference>
<dbReference type="FunFam" id="3.20.10.10:FF:000002">
    <property type="entry name" value="D-alanine aminotransferase"/>
    <property type="match status" value="1"/>
</dbReference>
<evidence type="ECO:0000256" key="1">
    <source>
        <dbReference type="ARBA" id="ARBA00001933"/>
    </source>
</evidence>
<dbReference type="AlphaFoldDB" id="A0A7X0RNQ1"/>
<dbReference type="PANTHER" id="PTHR42743:SF11">
    <property type="entry name" value="AMINODEOXYCHORISMATE LYASE"/>
    <property type="match status" value="1"/>
</dbReference>
<dbReference type="RefSeq" id="WP_185141046.1">
    <property type="nucleotide sequence ID" value="NZ_JACJVP010000002.1"/>
</dbReference>
<dbReference type="InterPro" id="IPR050571">
    <property type="entry name" value="Class-IV_PLP-Dep_Aminotrnsfr"/>
</dbReference>
<dbReference type="InterPro" id="IPR036038">
    <property type="entry name" value="Aminotransferase-like"/>
</dbReference>
<name>A0A7X0RNQ1_9BACL</name>
<organism evidence="5 6">
    <name type="scientific">Cohnella nanjingensis</name>
    <dbReference type="NCBI Taxonomy" id="1387779"/>
    <lineage>
        <taxon>Bacteria</taxon>
        <taxon>Bacillati</taxon>
        <taxon>Bacillota</taxon>
        <taxon>Bacilli</taxon>
        <taxon>Bacillales</taxon>
        <taxon>Paenibacillaceae</taxon>
        <taxon>Cohnella</taxon>
    </lineage>
</organism>
<evidence type="ECO:0000256" key="2">
    <source>
        <dbReference type="ARBA" id="ARBA00009320"/>
    </source>
</evidence>
<dbReference type="InterPro" id="IPR001544">
    <property type="entry name" value="Aminotrans_IV"/>
</dbReference>
<comment type="cofactor">
    <cofactor evidence="1">
        <name>pyridoxal 5'-phosphate</name>
        <dbReference type="ChEBI" id="CHEBI:597326"/>
    </cofactor>
</comment>
<dbReference type="InterPro" id="IPR043132">
    <property type="entry name" value="BCAT-like_C"/>
</dbReference>
<evidence type="ECO:0000313" key="5">
    <source>
        <dbReference type="EMBL" id="MBB6669600.1"/>
    </source>
</evidence>
<dbReference type="Gene3D" id="3.20.10.10">
    <property type="entry name" value="D-amino Acid Aminotransferase, subunit A, domain 2"/>
    <property type="match status" value="1"/>
</dbReference>
<keyword evidence="6" id="KW-1185">Reference proteome</keyword>
<dbReference type="GO" id="GO:0008652">
    <property type="term" value="P:amino acid biosynthetic process"/>
    <property type="evidence" value="ECO:0007669"/>
    <property type="project" value="UniProtKB-ARBA"/>
</dbReference>
<dbReference type="SUPFAM" id="SSF56752">
    <property type="entry name" value="D-aminoacid aminotransferase-like PLP-dependent enzymes"/>
    <property type="match status" value="1"/>
</dbReference>
<dbReference type="PANTHER" id="PTHR42743">
    <property type="entry name" value="AMINO-ACID AMINOTRANSFERASE"/>
    <property type="match status" value="1"/>
</dbReference>
<gene>
    <name evidence="5" type="ORF">H7C19_02755</name>
</gene>
<evidence type="ECO:0000256" key="3">
    <source>
        <dbReference type="ARBA" id="ARBA00011738"/>
    </source>
</evidence>
<dbReference type="Pfam" id="PF01063">
    <property type="entry name" value="Aminotran_4"/>
    <property type="match status" value="1"/>
</dbReference>
<evidence type="ECO:0000313" key="6">
    <source>
        <dbReference type="Proteomes" id="UP000547209"/>
    </source>
</evidence>
<keyword evidence="5" id="KW-0032">Aminotransferase</keyword>
<keyword evidence="4" id="KW-0663">Pyridoxal phosphate</keyword>
<proteinExistence type="inferred from homology"/>
<protein>
    <submittedName>
        <fullName evidence="5">Aminotransferase class IV</fullName>
    </submittedName>
</protein>
<sequence length="301" mass="33002">MKLLLDGRIQDSEEAVISVYDHGFLYGMGLFETFRTYGGKPWLLNRHAERLAASCGALGIAYAPDPARMAEDVKRLLAANGLADGYVRWSVSAGAGEIGLPEGDYARPREIVYMKPLAPDRPETRAGKRLRLLRLARSTPEGGEPRLKSFHYMNNMLAKRELTAGGAAPGTEGLFLSPDGYVSEGLVSNVFWAKDGVLYTPALETGPLPGITRGWVLTRALETLGPDGVREVREGRYRWDALLQADEAFVTNSVQEIVPVVALEEPDGTIARPWPEGPGRATRRLMTAYRLAAEQGSEDMR</sequence>
<comment type="caution">
    <text evidence="5">The sequence shown here is derived from an EMBL/GenBank/DDBJ whole genome shotgun (WGS) entry which is preliminary data.</text>
</comment>
<dbReference type="CDD" id="cd00449">
    <property type="entry name" value="PLPDE_IV"/>
    <property type="match status" value="1"/>
</dbReference>
<comment type="subunit">
    <text evidence="3">Homodimer.</text>
</comment>